<dbReference type="Proteomes" id="UP001497516">
    <property type="component" value="Chromosome 2"/>
</dbReference>
<protein>
    <submittedName>
        <fullName evidence="1">Uncharacterized protein</fullName>
    </submittedName>
</protein>
<name>A0AAV2DGN8_9ROSI</name>
<gene>
    <name evidence="1" type="ORF">LTRI10_LOCUS14060</name>
</gene>
<organism evidence="1 2">
    <name type="scientific">Linum trigynum</name>
    <dbReference type="NCBI Taxonomy" id="586398"/>
    <lineage>
        <taxon>Eukaryota</taxon>
        <taxon>Viridiplantae</taxon>
        <taxon>Streptophyta</taxon>
        <taxon>Embryophyta</taxon>
        <taxon>Tracheophyta</taxon>
        <taxon>Spermatophyta</taxon>
        <taxon>Magnoliopsida</taxon>
        <taxon>eudicotyledons</taxon>
        <taxon>Gunneridae</taxon>
        <taxon>Pentapetalae</taxon>
        <taxon>rosids</taxon>
        <taxon>fabids</taxon>
        <taxon>Malpighiales</taxon>
        <taxon>Linaceae</taxon>
        <taxon>Linum</taxon>
    </lineage>
</organism>
<keyword evidence="2" id="KW-1185">Reference proteome</keyword>
<evidence type="ECO:0000313" key="2">
    <source>
        <dbReference type="Proteomes" id="UP001497516"/>
    </source>
</evidence>
<proteinExistence type="predicted"/>
<reference evidence="1 2" key="1">
    <citation type="submission" date="2024-04" db="EMBL/GenBank/DDBJ databases">
        <authorList>
            <person name="Fracassetti M."/>
        </authorList>
    </citation>
    <scope>NUCLEOTIDE SEQUENCE [LARGE SCALE GENOMIC DNA]</scope>
</reference>
<dbReference type="AlphaFoldDB" id="A0AAV2DGN8"/>
<sequence>MPMRLRSSVVEEKRDEIEKLLTENEERWRWWSRAEEGRRSVDVDHPDLAAEEVSLELGGGQGVTSSQGVKVANSKNLLRRCHCREAPRFIQFLPTSPLDRFIPSRKSLWTSRELQSGDGGQQD</sequence>
<accession>A0AAV2DGN8</accession>
<evidence type="ECO:0000313" key="1">
    <source>
        <dbReference type="EMBL" id="CAL1372027.1"/>
    </source>
</evidence>
<dbReference type="EMBL" id="OZ034815">
    <property type="protein sequence ID" value="CAL1372027.1"/>
    <property type="molecule type" value="Genomic_DNA"/>
</dbReference>